<comment type="subunit">
    <text evidence="7">Subunit of the heterotrimeric GatCAB amidotransferase (AdT) complex, composed of A, B and C subunits.</text>
</comment>
<accession>A0A4R0RHL9</accession>
<comment type="caution">
    <text evidence="7">Lacks conserved residue(s) required for the propagation of feature annotation.</text>
</comment>
<keyword evidence="2 7" id="KW-0436">Ligase</keyword>
<dbReference type="Pfam" id="PF01425">
    <property type="entry name" value="Amidase"/>
    <property type="match status" value="1"/>
</dbReference>
<evidence type="ECO:0000259" key="9">
    <source>
        <dbReference type="Pfam" id="PF01425"/>
    </source>
</evidence>
<dbReference type="InterPro" id="IPR036928">
    <property type="entry name" value="AS_sf"/>
</dbReference>
<dbReference type="PROSITE" id="PS00571">
    <property type="entry name" value="AMIDASES"/>
    <property type="match status" value="1"/>
</dbReference>
<evidence type="ECO:0000256" key="4">
    <source>
        <dbReference type="ARBA" id="ARBA00022840"/>
    </source>
</evidence>
<evidence type="ECO:0000256" key="8">
    <source>
        <dbReference type="SAM" id="MobiDB-lite"/>
    </source>
</evidence>
<dbReference type="STRING" id="92696.A0A4R0RHL9"/>
<evidence type="ECO:0000256" key="5">
    <source>
        <dbReference type="ARBA" id="ARBA00022917"/>
    </source>
</evidence>
<evidence type="ECO:0000256" key="1">
    <source>
        <dbReference type="ARBA" id="ARBA00008069"/>
    </source>
</evidence>
<keyword evidence="7" id="KW-0496">Mitochondrion</keyword>
<dbReference type="Gene3D" id="3.90.1300.10">
    <property type="entry name" value="Amidase signature (AS) domain"/>
    <property type="match status" value="1"/>
</dbReference>
<keyword evidence="10" id="KW-0808">Transferase</keyword>
<dbReference type="EMBL" id="RWJN01000078">
    <property type="protein sequence ID" value="TCD68010.1"/>
    <property type="molecule type" value="Genomic_DNA"/>
</dbReference>
<dbReference type="PANTHER" id="PTHR11895">
    <property type="entry name" value="TRANSAMIDASE"/>
    <property type="match status" value="1"/>
</dbReference>
<dbReference type="GO" id="GO:0032543">
    <property type="term" value="P:mitochondrial translation"/>
    <property type="evidence" value="ECO:0007669"/>
    <property type="project" value="UniProtKB-UniRule"/>
</dbReference>
<dbReference type="Proteomes" id="UP000292702">
    <property type="component" value="Unassembled WGS sequence"/>
</dbReference>
<comment type="caution">
    <text evidence="10">The sequence shown here is derived from an EMBL/GenBank/DDBJ whole genome shotgun (WGS) entry which is preliminary data.</text>
</comment>
<dbReference type="GO" id="GO:0005524">
    <property type="term" value="F:ATP binding"/>
    <property type="evidence" value="ECO:0007669"/>
    <property type="project" value="UniProtKB-KW"/>
</dbReference>
<comment type="subcellular location">
    <subcellularLocation>
        <location evidence="7">Mitochondrion</location>
    </subcellularLocation>
</comment>
<dbReference type="PANTHER" id="PTHR11895:SF7">
    <property type="entry name" value="GLUTAMYL-TRNA(GLN) AMIDOTRANSFERASE SUBUNIT A, MITOCHONDRIAL"/>
    <property type="match status" value="1"/>
</dbReference>
<dbReference type="SMR" id="A0A4R0RHL9"/>
<keyword evidence="5 7" id="KW-0648">Protein biosynthesis</keyword>
<feature type="active site" description="Charge relay system" evidence="7">
    <location>
        <position position="71"/>
    </location>
</feature>
<keyword evidence="11" id="KW-1185">Reference proteome</keyword>
<dbReference type="GO" id="GO:0005739">
    <property type="term" value="C:mitochondrion"/>
    <property type="evidence" value="ECO:0007669"/>
    <property type="project" value="UniProtKB-SubCell"/>
</dbReference>
<protein>
    <recommendedName>
        <fullName evidence="7">Glutamyl-tRNA(Gln) amidotransferase subunit A, mitochondrial</fullName>
        <shortName evidence="7">Glu-AdT subunit A</shortName>
        <ecNumber evidence="7">6.3.5.7</ecNumber>
    </recommendedName>
</protein>
<dbReference type="GO" id="GO:0016740">
    <property type="term" value="F:transferase activity"/>
    <property type="evidence" value="ECO:0007669"/>
    <property type="project" value="UniProtKB-KW"/>
</dbReference>
<dbReference type="GO" id="GO:0030956">
    <property type="term" value="C:glutamyl-tRNA(Gln) amidotransferase complex"/>
    <property type="evidence" value="ECO:0007669"/>
    <property type="project" value="UniProtKB-UniRule"/>
</dbReference>
<dbReference type="InterPro" id="IPR004412">
    <property type="entry name" value="GatA"/>
</dbReference>
<dbReference type="EC" id="6.3.5.7" evidence="7"/>
<evidence type="ECO:0000256" key="7">
    <source>
        <dbReference type="HAMAP-Rule" id="MF_03150"/>
    </source>
</evidence>
<proteinExistence type="inferred from homology"/>
<dbReference type="HAMAP" id="MF_00120">
    <property type="entry name" value="GatA"/>
    <property type="match status" value="1"/>
</dbReference>
<evidence type="ECO:0000256" key="2">
    <source>
        <dbReference type="ARBA" id="ARBA00022598"/>
    </source>
</evidence>
<reference evidence="10 11" key="1">
    <citation type="submission" date="2018-11" db="EMBL/GenBank/DDBJ databases">
        <title>Genome assembly of Steccherinum ochraceum LE-BIN_3174, the white-rot fungus of the Steccherinaceae family (The Residual Polyporoid clade, Polyporales, Basidiomycota).</title>
        <authorList>
            <person name="Fedorova T.V."/>
            <person name="Glazunova O.A."/>
            <person name="Landesman E.O."/>
            <person name="Moiseenko K.V."/>
            <person name="Psurtseva N.V."/>
            <person name="Savinova O.S."/>
            <person name="Shakhova N.V."/>
            <person name="Tyazhelova T.V."/>
            <person name="Vasina D.V."/>
        </authorList>
    </citation>
    <scope>NUCLEOTIDE SEQUENCE [LARGE SCALE GENOMIC DNA]</scope>
    <source>
        <strain evidence="10 11">LE-BIN_3174</strain>
    </source>
</reference>
<evidence type="ECO:0000313" key="11">
    <source>
        <dbReference type="Proteomes" id="UP000292702"/>
    </source>
</evidence>
<comment type="similarity">
    <text evidence="1 7">Belongs to the amidase family. GatA subfamily.</text>
</comment>
<name>A0A4R0RHL9_9APHY</name>
<dbReference type="SUPFAM" id="SSF75304">
    <property type="entry name" value="Amidase signature (AS) enzymes"/>
    <property type="match status" value="1"/>
</dbReference>
<keyword evidence="4 7" id="KW-0067">ATP-binding</keyword>
<comment type="catalytic activity">
    <reaction evidence="6 7">
        <text>L-glutamyl-tRNA(Gln) + L-glutamine + ATP + H2O = L-glutaminyl-tRNA(Gln) + L-glutamate + ADP + phosphate + H(+)</text>
        <dbReference type="Rhea" id="RHEA:17521"/>
        <dbReference type="Rhea" id="RHEA-COMP:9681"/>
        <dbReference type="Rhea" id="RHEA-COMP:9684"/>
        <dbReference type="ChEBI" id="CHEBI:15377"/>
        <dbReference type="ChEBI" id="CHEBI:15378"/>
        <dbReference type="ChEBI" id="CHEBI:29985"/>
        <dbReference type="ChEBI" id="CHEBI:30616"/>
        <dbReference type="ChEBI" id="CHEBI:43474"/>
        <dbReference type="ChEBI" id="CHEBI:58359"/>
        <dbReference type="ChEBI" id="CHEBI:78520"/>
        <dbReference type="ChEBI" id="CHEBI:78521"/>
        <dbReference type="ChEBI" id="CHEBI:456216"/>
        <dbReference type="EC" id="6.3.5.7"/>
    </reaction>
</comment>
<dbReference type="InterPro" id="IPR020556">
    <property type="entry name" value="Amidase_CS"/>
</dbReference>
<comment type="function">
    <text evidence="7">Allows the formation of correctly charged Gln-tRNA(Gln) through the transamidation of misacylated Glu-tRNA(Gln) in the mitochondria. The reaction takes place in the presence of glutamine and ATP through an activated gamma-phospho-Glu-tRNA(Gln).</text>
</comment>
<feature type="active site" description="Acyl-ester intermediate" evidence="7">
    <location>
        <position position="95"/>
    </location>
</feature>
<evidence type="ECO:0000256" key="6">
    <source>
        <dbReference type="ARBA" id="ARBA00047407"/>
    </source>
</evidence>
<feature type="domain" description="Amidase" evidence="9">
    <location>
        <begin position="1"/>
        <end position="424"/>
    </location>
</feature>
<dbReference type="GO" id="GO:0050567">
    <property type="term" value="F:glutaminyl-tRNA synthase (glutamine-hydrolyzing) activity"/>
    <property type="evidence" value="ECO:0007669"/>
    <property type="project" value="UniProtKB-UniRule"/>
</dbReference>
<sequence>MLEGFRSPFDATVVELLQRAGARIIGKANCDEFGMGSLNLHSAHGAVVNPHQPPSSSRPWEEREQRSAGGSSGGSAAAVAASMAHVALGTDTGGSVRLPASYCGVVGFKPSYGILSRWGIVSYADSLDCVGLLGRDTTYVGQAFDVLSQYDHKDPSAATPDTRQKAVDALNTHAKDWNFASSLQGLRIGVPQEYFPSELDRKILKPFRSVVDILTSLGASVIPVNMPSTPYALSAYYVIASAEASSNLARYDGIQYGLRVEPPPGSDLTKTSKIYAHTRSQGFGSEVRKRILLGTYALTADAFDNYFLQAQRLRQLVRQDFDNVFRMANPLKDLPPVSQPDAHPGVDVLLHPSAIRTAPHLPSPADEADSSQTDSLPSYVQDVLTVPASLAGVPAISVPAGLAEDGWPVGVSVVSQWGCDKLVLDVAKAIEQHIPPSSS</sequence>
<evidence type="ECO:0000256" key="3">
    <source>
        <dbReference type="ARBA" id="ARBA00022741"/>
    </source>
</evidence>
<dbReference type="InterPro" id="IPR000120">
    <property type="entry name" value="Amidase"/>
</dbReference>
<dbReference type="OrthoDB" id="421993at2759"/>
<gene>
    <name evidence="10" type="primary">HER2</name>
    <name evidence="10" type="ORF">EIP91_011621</name>
</gene>
<dbReference type="InterPro" id="IPR023631">
    <property type="entry name" value="Amidase_dom"/>
</dbReference>
<feature type="region of interest" description="Disordered" evidence="8">
    <location>
        <begin position="45"/>
        <end position="75"/>
    </location>
</feature>
<dbReference type="GO" id="GO:0070681">
    <property type="term" value="P:glutaminyl-tRNAGln biosynthesis via transamidation"/>
    <property type="evidence" value="ECO:0007669"/>
    <property type="project" value="UniProtKB-UniRule"/>
</dbReference>
<organism evidence="10 11">
    <name type="scientific">Steccherinum ochraceum</name>
    <dbReference type="NCBI Taxonomy" id="92696"/>
    <lineage>
        <taxon>Eukaryota</taxon>
        <taxon>Fungi</taxon>
        <taxon>Dikarya</taxon>
        <taxon>Basidiomycota</taxon>
        <taxon>Agaricomycotina</taxon>
        <taxon>Agaricomycetes</taxon>
        <taxon>Polyporales</taxon>
        <taxon>Steccherinaceae</taxon>
        <taxon>Steccherinum</taxon>
    </lineage>
</organism>
<dbReference type="AlphaFoldDB" id="A0A4R0RHL9"/>
<keyword evidence="3 7" id="KW-0547">Nucleotide-binding</keyword>
<evidence type="ECO:0000313" key="10">
    <source>
        <dbReference type="EMBL" id="TCD68010.1"/>
    </source>
</evidence>